<protein>
    <submittedName>
        <fullName evidence="1">Uncharacterized protein</fullName>
    </submittedName>
</protein>
<evidence type="ECO:0000313" key="1">
    <source>
        <dbReference type="EMBL" id="GFY77801.1"/>
    </source>
</evidence>
<accession>A0A8X6YRE3</accession>
<reference evidence="1" key="1">
    <citation type="submission" date="2020-08" db="EMBL/GenBank/DDBJ databases">
        <title>Multicomponent nature underlies the extraordinary mechanical properties of spider dragline silk.</title>
        <authorList>
            <person name="Kono N."/>
            <person name="Nakamura H."/>
            <person name="Mori M."/>
            <person name="Yoshida Y."/>
            <person name="Ohtoshi R."/>
            <person name="Malay A.D."/>
            <person name="Moran D.A.P."/>
            <person name="Tomita M."/>
            <person name="Numata K."/>
            <person name="Arakawa K."/>
        </authorList>
    </citation>
    <scope>NUCLEOTIDE SEQUENCE</scope>
</reference>
<dbReference type="AlphaFoldDB" id="A0A8X6YRE3"/>
<dbReference type="Proteomes" id="UP000886998">
    <property type="component" value="Unassembled WGS sequence"/>
</dbReference>
<sequence>MSSGPEAELSCDSDMPVSEWQNTVKRQGYVEWPGGETLFSIRGMYSVRVAELGPLSGACPVAWRQNSVLRLEYVLCPSGRTLPSFRGISRVRVVEFCPALGVRAECKWQNSIKHQGNVHWEFS</sequence>
<dbReference type="EMBL" id="BMAV01022659">
    <property type="protein sequence ID" value="GFY77801.1"/>
    <property type="molecule type" value="Genomic_DNA"/>
</dbReference>
<proteinExistence type="predicted"/>
<gene>
    <name evidence="1" type="ORF">TNIN_368201</name>
</gene>
<comment type="caution">
    <text evidence="1">The sequence shown here is derived from an EMBL/GenBank/DDBJ whole genome shotgun (WGS) entry which is preliminary data.</text>
</comment>
<name>A0A8X6YRE3_9ARAC</name>
<evidence type="ECO:0000313" key="2">
    <source>
        <dbReference type="Proteomes" id="UP000886998"/>
    </source>
</evidence>
<organism evidence="1 2">
    <name type="scientific">Trichonephila inaurata madagascariensis</name>
    <dbReference type="NCBI Taxonomy" id="2747483"/>
    <lineage>
        <taxon>Eukaryota</taxon>
        <taxon>Metazoa</taxon>
        <taxon>Ecdysozoa</taxon>
        <taxon>Arthropoda</taxon>
        <taxon>Chelicerata</taxon>
        <taxon>Arachnida</taxon>
        <taxon>Araneae</taxon>
        <taxon>Araneomorphae</taxon>
        <taxon>Entelegynae</taxon>
        <taxon>Araneoidea</taxon>
        <taxon>Nephilidae</taxon>
        <taxon>Trichonephila</taxon>
        <taxon>Trichonephila inaurata</taxon>
    </lineage>
</organism>
<keyword evidence="2" id="KW-1185">Reference proteome</keyword>